<proteinExistence type="predicted"/>
<dbReference type="AlphaFoldDB" id="A0A100JLW5"/>
<gene>
    <name evidence="1" type="ORF">SsS58_02284</name>
</gene>
<protein>
    <submittedName>
        <fullName evidence="1">Uncharacterized protein</fullName>
    </submittedName>
</protein>
<comment type="caution">
    <text evidence="1">The sequence shown here is derived from an EMBL/GenBank/DDBJ whole genome shotgun (WGS) entry which is preliminary data.</text>
</comment>
<organism evidence="1 2">
    <name type="scientific">Streptomyces scabiei</name>
    <dbReference type="NCBI Taxonomy" id="1930"/>
    <lineage>
        <taxon>Bacteria</taxon>
        <taxon>Bacillati</taxon>
        <taxon>Actinomycetota</taxon>
        <taxon>Actinomycetes</taxon>
        <taxon>Kitasatosporales</taxon>
        <taxon>Streptomycetaceae</taxon>
        <taxon>Streptomyces</taxon>
    </lineage>
</organism>
<reference evidence="2" key="3">
    <citation type="submission" date="2016-02" db="EMBL/GenBank/DDBJ databases">
        <title>Draft genome of pathogenic Streptomyces sp. in Japan.</title>
        <authorList>
            <person name="Tomihama T."/>
            <person name="Ikenaga M."/>
            <person name="Sakai M."/>
            <person name="Okubo T."/>
            <person name="Ikeda S."/>
        </authorList>
    </citation>
    <scope>NUCLEOTIDE SEQUENCE [LARGE SCALE GENOMIC DNA]</scope>
    <source>
        <strain evidence="2">S58</strain>
    </source>
</reference>
<dbReference type="RefSeq" id="WP_159056063.1">
    <property type="nucleotide sequence ID" value="NZ_BCMM01000008.1"/>
</dbReference>
<evidence type="ECO:0000313" key="1">
    <source>
        <dbReference type="EMBL" id="GAQ61930.1"/>
    </source>
</evidence>
<dbReference type="EMBL" id="BCMM01000008">
    <property type="protein sequence ID" value="GAQ61930.1"/>
    <property type="molecule type" value="Genomic_DNA"/>
</dbReference>
<dbReference type="OrthoDB" id="4316335at2"/>
<dbReference type="Proteomes" id="UP000067448">
    <property type="component" value="Unassembled WGS sequence"/>
</dbReference>
<name>A0A100JLW5_STRSC</name>
<sequence length="62" mass="6715">MNRKAGMTVEEAFEAGFSEPCDHGTPPSDCPRCRLTDAEIGRLVVLLRGALTPQQRDARTAA</sequence>
<reference evidence="1 2" key="2">
    <citation type="journal article" date="2016" name="Genome Announc.">
        <title>Draft Genome Sequences of Streptomyces scabiei S58, Streptomyces turgidiscabies T45, and Streptomyces acidiscabies a10, the Pathogens of Potato Common Scab, Isolated in Japan.</title>
        <authorList>
            <person name="Tomihama T."/>
            <person name="Nishi Y."/>
            <person name="Sakai M."/>
            <person name="Ikenaga M."/>
            <person name="Okubo T."/>
            <person name="Ikeda S."/>
        </authorList>
    </citation>
    <scope>NUCLEOTIDE SEQUENCE [LARGE SCALE GENOMIC DNA]</scope>
    <source>
        <strain evidence="1 2">S58</strain>
    </source>
</reference>
<reference evidence="2" key="1">
    <citation type="submission" date="2015-11" db="EMBL/GenBank/DDBJ databases">
        <authorList>
            <consortium name="Cross-ministerial Strategic Innovation Promotion Program (SIP) consortium"/>
            <person name="Tomihama T."/>
            <person name="Ikenaga M."/>
            <person name="Sakai M."/>
            <person name="Okubo T."/>
            <person name="Ikeda S."/>
        </authorList>
    </citation>
    <scope>NUCLEOTIDE SEQUENCE [LARGE SCALE GENOMIC DNA]</scope>
    <source>
        <strain evidence="2">S58</strain>
    </source>
</reference>
<accession>A0A100JLW5</accession>
<evidence type="ECO:0000313" key="2">
    <source>
        <dbReference type="Proteomes" id="UP000067448"/>
    </source>
</evidence>